<feature type="non-terminal residue" evidence="6">
    <location>
        <position position="1"/>
    </location>
</feature>
<evidence type="ECO:0000313" key="6">
    <source>
        <dbReference type="EMBL" id="PIR86129.1"/>
    </source>
</evidence>
<dbReference type="GO" id="GO:0004799">
    <property type="term" value="F:thymidylate synthase activity"/>
    <property type="evidence" value="ECO:0007669"/>
    <property type="project" value="UniProtKB-UniRule"/>
</dbReference>
<evidence type="ECO:0000256" key="2">
    <source>
        <dbReference type="ARBA" id="ARBA00022603"/>
    </source>
</evidence>
<dbReference type="PANTHER" id="PTHR11548">
    <property type="entry name" value="THYMIDYLATE SYNTHASE 1"/>
    <property type="match status" value="1"/>
</dbReference>
<organism evidence="6 7">
    <name type="scientific">Candidatus Kaiserbacteria bacterium CG10_big_fil_rev_8_21_14_0_10_44_10</name>
    <dbReference type="NCBI Taxonomy" id="1974606"/>
    <lineage>
        <taxon>Bacteria</taxon>
        <taxon>Candidatus Kaiseribacteriota</taxon>
    </lineage>
</organism>
<dbReference type="InterPro" id="IPR023451">
    <property type="entry name" value="Thymidate_synth/dCMP_Mease_dom"/>
</dbReference>
<evidence type="ECO:0000259" key="5">
    <source>
        <dbReference type="Pfam" id="PF00303"/>
    </source>
</evidence>
<comment type="caution">
    <text evidence="6">The sequence shown here is derived from an EMBL/GenBank/DDBJ whole genome shotgun (WGS) entry which is preliminary data.</text>
</comment>
<dbReference type="GO" id="GO:0005829">
    <property type="term" value="C:cytosol"/>
    <property type="evidence" value="ECO:0007669"/>
    <property type="project" value="TreeGrafter"/>
</dbReference>
<evidence type="ECO:0000256" key="3">
    <source>
        <dbReference type="ARBA" id="ARBA00022679"/>
    </source>
</evidence>
<gene>
    <name evidence="6" type="primary">thyA</name>
    <name evidence="6" type="ORF">COU14_00500</name>
</gene>
<dbReference type="InterPro" id="IPR036926">
    <property type="entry name" value="Thymidate_synth/dCMP_Mease_sf"/>
</dbReference>
<keyword evidence="2" id="KW-0489">Methyltransferase</keyword>
<dbReference type="Pfam" id="PF00303">
    <property type="entry name" value="Thymidylat_synt"/>
    <property type="match status" value="1"/>
</dbReference>
<dbReference type="InterPro" id="IPR000398">
    <property type="entry name" value="Thymidylate_synthase"/>
</dbReference>
<name>A0A2H0UIA3_9BACT</name>
<dbReference type="PANTHER" id="PTHR11548:SF1">
    <property type="entry name" value="THYMIDYLATE SYNTHASE 1"/>
    <property type="match status" value="1"/>
</dbReference>
<protein>
    <recommendedName>
        <fullName evidence="1 4">Thymidylate synthase</fullName>
        <ecNumber evidence="1 4">2.1.1.45</ecNumber>
    </recommendedName>
</protein>
<dbReference type="InterPro" id="IPR045097">
    <property type="entry name" value="Thymidate_synth/dCMP_Mease"/>
</dbReference>
<reference evidence="7" key="1">
    <citation type="submission" date="2017-09" db="EMBL/GenBank/DDBJ databases">
        <title>Depth-based differentiation of microbial function through sediment-hosted aquifers and enrichment of novel symbionts in the deep terrestrial subsurface.</title>
        <authorList>
            <person name="Probst A.J."/>
            <person name="Ladd B."/>
            <person name="Jarett J.K."/>
            <person name="Geller-Mcgrath D.E."/>
            <person name="Sieber C.M.K."/>
            <person name="Emerson J.B."/>
            <person name="Anantharaman K."/>
            <person name="Thomas B.C."/>
            <person name="Malmstrom R."/>
            <person name="Stieglmeier M."/>
            <person name="Klingl A."/>
            <person name="Woyke T."/>
            <person name="Ryan C.M."/>
            <person name="Banfield J.F."/>
        </authorList>
    </citation>
    <scope>NUCLEOTIDE SEQUENCE [LARGE SCALE GENOMIC DNA]</scope>
</reference>
<feature type="domain" description="Thymidylate synthase/dCMP hydroxymethylase" evidence="5">
    <location>
        <begin position="2"/>
        <end position="265"/>
    </location>
</feature>
<dbReference type="GO" id="GO:0006231">
    <property type="term" value="P:dTMP biosynthetic process"/>
    <property type="evidence" value="ECO:0007669"/>
    <property type="project" value="InterPro"/>
</dbReference>
<dbReference type="SUPFAM" id="SSF55831">
    <property type="entry name" value="Thymidylate synthase/dCMP hydroxymethylase"/>
    <property type="match status" value="1"/>
</dbReference>
<dbReference type="EC" id="2.1.1.45" evidence="1 4"/>
<dbReference type="PRINTS" id="PR00108">
    <property type="entry name" value="THYMDSNTHASE"/>
</dbReference>
<dbReference type="CDD" id="cd00351">
    <property type="entry name" value="TS_Pyrimidine_HMase"/>
    <property type="match status" value="1"/>
</dbReference>
<proteinExistence type="predicted"/>
<evidence type="ECO:0000256" key="4">
    <source>
        <dbReference type="NCBIfam" id="TIGR03284"/>
    </source>
</evidence>
<dbReference type="Proteomes" id="UP000229612">
    <property type="component" value="Unassembled WGS sequence"/>
</dbReference>
<dbReference type="EMBL" id="PFBG01000006">
    <property type="protein sequence ID" value="PIR86129.1"/>
    <property type="molecule type" value="Genomic_DNA"/>
</dbReference>
<keyword evidence="3" id="KW-0808">Transferase</keyword>
<evidence type="ECO:0000256" key="1">
    <source>
        <dbReference type="ARBA" id="ARBA00011947"/>
    </source>
</evidence>
<dbReference type="AlphaFoldDB" id="A0A2H0UIA3"/>
<dbReference type="NCBIfam" id="TIGR03284">
    <property type="entry name" value="thym_sym"/>
    <property type="match status" value="1"/>
</dbReference>
<evidence type="ECO:0000313" key="7">
    <source>
        <dbReference type="Proteomes" id="UP000229612"/>
    </source>
</evidence>
<accession>A0A2H0UIA3</accession>
<dbReference type="Gene3D" id="3.30.572.10">
    <property type="entry name" value="Thymidylate synthase/dCMP hydroxymethylase domain"/>
    <property type="match status" value="1"/>
</dbReference>
<dbReference type="GO" id="GO:0032259">
    <property type="term" value="P:methylation"/>
    <property type="evidence" value="ECO:0007669"/>
    <property type="project" value="UniProtKB-KW"/>
</dbReference>
<sequence length="275" mass="31890">SKGLPLLTTKKVYWKGVLHELYWFMSGQSNIKYLVDNNVHIWDDYPYKIYNEKVEKGEQPTLTKDEFIAKIAEDDAFAREHGNLPHIYGEHWRRWQARDGREVDQLGWVIDELRKDPDAHNTLVTSWNPEYMYSMAAKGEAARFPICHNMFQVNIKNGKVCLHLYQRSADIFLGVPFNIGSYALLTFVIAKILGREAGEFIHTFGDVHIYENHLEQAKEQLAREPLPFPQVKISDEVTSLDNFRPEHVELIDYKSHDTIKAELTVAGGYNKDLHS</sequence>